<dbReference type="Gene3D" id="2.40.160.20">
    <property type="match status" value="1"/>
</dbReference>
<sequence length="225" mass="24083">MRFKFFYLATAATCVAMPAFAQDNADISGFRVEVISGLDRVSTGADETSDFDQNDDGLIYGVGVGYDFDLGGYTVGVEAEIAEATTGVSESYVGDLDGYDVDGTLALDASKDTYVGARLGMRINRWAQVYAKGGYTMANAELSAVGSVDGTAYNEVIDADLEGFRVGAGLEGNISGNFYGKLEYRYSAYCGISGEYDGVSQDIDEVFDVIDVNRHQIAVGLGYRF</sequence>
<evidence type="ECO:0000256" key="1">
    <source>
        <dbReference type="ARBA" id="ARBA00004370"/>
    </source>
</evidence>
<dbReference type="GO" id="GO:0016020">
    <property type="term" value="C:membrane"/>
    <property type="evidence" value="ECO:0007669"/>
    <property type="project" value="UniProtKB-SubCell"/>
</dbReference>
<evidence type="ECO:0000256" key="2">
    <source>
        <dbReference type="ARBA" id="ARBA00022729"/>
    </source>
</evidence>
<dbReference type="InterPro" id="IPR011250">
    <property type="entry name" value="OMP/PagP_B-barrel"/>
</dbReference>
<dbReference type="Pfam" id="PF13505">
    <property type="entry name" value="OMP_b-brl"/>
    <property type="match status" value="1"/>
</dbReference>
<keyword evidence="8" id="KW-1185">Reference proteome</keyword>
<keyword evidence="3" id="KW-0472">Membrane</keyword>
<feature type="signal peptide" evidence="5">
    <location>
        <begin position="1"/>
        <end position="21"/>
    </location>
</feature>
<dbReference type="AlphaFoldDB" id="A0A418NN25"/>
<evidence type="ECO:0000256" key="5">
    <source>
        <dbReference type="SAM" id="SignalP"/>
    </source>
</evidence>
<dbReference type="EMBL" id="QXFL01000012">
    <property type="protein sequence ID" value="RIV83031.1"/>
    <property type="molecule type" value="Genomic_DNA"/>
</dbReference>
<comment type="subcellular location">
    <subcellularLocation>
        <location evidence="1">Membrane</location>
    </subcellularLocation>
</comment>
<evidence type="ECO:0000256" key="3">
    <source>
        <dbReference type="ARBA" id="ARBA00023136"/>
    </source>
</evidence>
<dbReference type="SUPFAM" id="SSF56925">
    <property type="entry name" value="OMPA-like"/>
    <property type="match status" value="1"/>
</dbReference>
<dbReference type="PANTHER" id="PTHR34001">
    <property type="entry name" value="BLL7405 PROTEIN"/>
    <property type="match status" value="1"/>
</dbReference>
<dbReference type="PANTHER" id="PTHR34001:SF3">
    <property type="entry name" value="BLL7405 PROTEIN"/>
    <property type="match status" value="1"/>
</dbReference>
<reference evidence="7 8" key="1">
    <citation type="submission" date="2018-08" db="EMBL/GenBank/DDBJ databases">
        <title>Erythrobacter zhengii sp.nov., a bacterium isolated from deep-sea sediment.</title>
        <authorList>
            <person name="Fang C."/>
            <person name="Wu Y.-H."/>
            <person name="Sun C."/>
            <person name="Wang H."/>
            <person name="Cheng H."/>
            <person name="Meng F.-X."/>
            <person name="Wang C.-S."/>
            <person name="Xu X.-W."/>
        </authorList>
    </citation>
    <scope>NUCLEOTIDE SEQUENCE [LARGE SCALE GENOMIC DNA]</scope>
    <source>
        <strain evidence="7 8">V18</strain>
    </source>
</reference>
<evidence type="ECO:0000259" key="6">
    <source>
        <dbReference type="Pfam" id="PF13505"/>
    </source>
</evidence>
<dbReference type="InterPro" id="IPR051692">
    <property type="entry name" value="OMP-like"/>
</dbReference>
<feature type="domain" description="Outer membrane protein beta-barrel" evidence="6">
    <location>
        <begin position="8"/>
        <end position="225"/>
    </location>
</feature>
<dbReference type="RefSeq" id="WP_119588115.1">
    <property type="nucleotide sequence ID" value="NZ_CAWODQ010000004.1"/>
</dbReference>
<evidence type="ECO:0000256" key="4">
    <source>
        <dbReference type="ARBA" id="ARBA00038306"/>
    </source>
</evidence>
<evidence type="ECO:0000313" key="8">
    <source>
        <dbReference type="Proteomes" id="UP000286576"/>
    </source>
</evidence>
<feature type="chain" id="PRO_5019346688" evidence="5">
    <location>
        <begin position="22"/>
        <end position="225"/>
    </location>
</feature>
<evidence type="ECO:0000313" key="7">
    <source>
        <dbReference type="EMBL" id="RIV83031.1"/>
    </source>
</evidence>
<comment type="similarity">
    <text evidence="4">Belongs to the Omp25/RopB family.</text>
</comment>
<keyword evidence="2 5" id="KW-0732">Signal</keyword>
<gene>
    <name evidence="7" type="ORF">D2V07_17040</name>
</gene>
<proteinExistence type="inferred from homology"/>
<accession>A0A418NN25</accession>
<dbReference type="OrthoDB" id="8222426at2"/>
<organism evidence="7 8">
    <name type="scientific">Aurantiacibacter zhengii</name>
    <dbReference type="NCBI Taxonomy" id="2307003"/>
    <lineage>
        <taxon>Bacteria</taxon>
        <taxon>Pseudomonadati</taxon>
        <taxon>Pseudomonadota</taxon>
        <taxon>Alphaproteobacteria</taxon>
        <taxon>Sphingomonadales</taxon>
        <taxon>Erythrobacteraceae</taxon>
        <taxon>Aurantiacibacter</taxon>
    </lineage>
</organism>
<dbReference type="Proteomes" id="UP000286576">
    <property type="component" value="Unassembled WGS sequence"/>
</dbReference>
<name>A0A418NN25_9SPHN</name>
<dbReference type="InterPro" id="IPR027385">
    <property type="entry name" value="Beta-barrel_OMP"/>
</dbReference>
<comment type="caution">
    <text evidence="7">The sequence shown here is derived from an EMBL/GenBank/DDBJ whole genome shotgun (WGS) entry which is preliminary data.</text>
</comment>
<protein>
    <submittedName>
        <fullName evidence="7">Porin family protein</fullName>
    </submittedName>
</protein>